<sequence>MKIRTLLALSLLYLLLPLGLFFGGWLQPAVSFAALLSTIASVAMGYRRLQPEGQLPPAPLWWLLIPAVGWAALSGAGEWVLQVGDWEKHNLVLHDLIVRPWPVRYAEGDGFYLCYYIAFYLVPALAGKLAGIRAALLVCFGWTTLGLWLSFAWLYILGRRNAWLPVCFMLSGNLLWLVKAPQGLLALFNGQGLANAWRGNGHFLNALVPAGSVPLTFDSAAAGLLWIPQHQLGIWVAMGIWGAAWTGQISRKWVIPAGLALPFWSTVASIGFLPWLLFLFLKNPKVQKTETITALACLPALLILGAYFQGHMPLNQSGFFYAGVSAEKALIFLLLTWGIYYVFVRKQTMLTFYTFPFAGWTALCLITGGSIYISNVNDFGNRFALATLWVVWLGSWEFAFFGKKGRTVMWIVLLLSTQYAAKILLLVPGGQYQRVSVLPSSRLSEIGSRWPDLARYNATGDRVLANQYMGRSESFFARYLLPPDIKK</sequence>
<gene>
    <name evidence="2" type="ORF">SAMN04488090_4696</name>
</gene>
<feature type="transmembrane region" description="Helical" evidence="1">
    <location>
        <begin position="350"/>
        <end position="373"/>
    </location>
</feature>
<organism evidence="2 3">
    <name type="scientific">Siphonobacter aquaeclarae</name>
    <dbReference type="NCBI Taxonomy" id="563176"/>
    <lineage>
        <taxon>Bacteria</taxon>
        <taxon>Pseudomonadati</taxon>
        <taxon>Bacteroidota</taxon>
        <taxon>Cytophagia</taxon>
        <taxon>Cytophagales</taxon>
        <taxon>Cytophagaceae</taxon>
        <taxon>Siphonobacter</taxon>
    </lineage>
</organism>
<feature type="transmembrane region" description="Helical" evidence="1">
    <location>
        <begin position="61"/>
        <end position="81"/>
    </location>
</feature>
<dbReference type="STRING" id="563176.SAMN04488090_4696"/>
<feature type="transmembrane region" description="Helical" evidence="1">
    <location>
        <begin position="232"/>
        <end position="249"/>
    </location>
</feature>
<dbReference type="OrthoDB" id="924213at2"/>
<dbReference type="EMBL" id="FNGS01000011">
    <property type="protein sequence ID" value="SDM98427.1"/>
    <property type="molecule type" value="Genomic_DNA"/>
</dbReference>
<keyword evidence="1" id="KW-0812">Transmembrane</keyword>
<feature type="transmembrane region" description="Helical" evidence="1">
    <location>
        <begin position="292"/>
        <end position="308"/>
    </location>
</feature>
<keyword evidence="3" id="KW-1185">Reference proteome</keyword>
<proteinExistence type="predicted"/>
<feature type="transmembrane region" description="Helical" evidence="1">
    <location>
        <begin position="110"/>
        <end position="127"/>
    </location>
</feature>
<protein>
    <submittedName>
        <fullName evidence="2">Uncharacterized protein</fullName>
    </submittedName>
</protein>
<feature type="transmembrane region" description="Helical" evidence="1">
    <location>
        <begin position="320"/>
        <end position="343"/>
    </location>
</feature>
<reference evidence="2 3" key="1">
    <citation type="submission" date="2016-10" db="EMBL/GenBank/DDBJ databases">
        <authorList>
            <person name="de Groot N.N."/>
        </authorList>
    </citation>
    <scope>NUCLEOTIDE SEQUENCE [LARGE SCALE GENOMIC DNA]</scope>
    <source>
        <strain evidence="2 3">DSM 21668</strain>
    </source>
</reference>
<feature type="transmembrane region" description="Helical" evidence="1">
    <location>
        <begin position="134"/>
        <end position="156"/>
    </location>
</feature>
<evidence type="ECO:0000313" key="2">
    <source>
        <dbReference type="EMBL" id="SDM98427.1"/>
    </source>
</evidence>
<dbReference type="RefSeq" id="WP_093208440.1">
    <property type="nucleotide sequence ID" value="NZ_FNGS01000011.1"/>
</dbReference>
<evidence type="ECO:0000313" key="3">
    <source>
        <dbReference type="Proteomes" id="UP000198901"/>
    </source>
</evidence>
<feature type="transmembrane region" description="Helical" evidence="1">
    <location>
        <begin position="162"/>
        <end position="178"/>
    </location>
</feature>
<dbReference type="Proteomes" id="UP000198901">
    <property type="component" value="Unassembled WGS sequence"/>
</dbReference>
<keyword evidence="1" id="KW-1133">Transmembrane helix</keyword>
<dbReference type="AlphaFoldDB" id="A0A1G9XNR0"/>
<evidence type="ECO:0000256" key="1">
    <source>
        <dbReference type="SAM" id="Phobius"/>
    </source>
</evidence>
<feature type="transmembrane region" description="Helical" evidence="1">
    <location>
        <begin position="379"/>
        <end position="401"/>
    </location>
</feature>
<feature type="transmembrane region" description="Helical" evidence="1">
    <location>
        <begin position="261"/>
        <end position="280"/>
    </location>
</feature>
<name>A0A1G9XNR0_9BACT</name>
<keyword evidence="1" id="KW-0472">Membrane</keyword>
<accession>A0A1G9XNR0</accession>